<gene>
    <name evidence="2" type="ORF">ACX27_04945</name>
</gene>
<sequence length="131" mass="15252">MPVIAVDTNILVRYLTKDDERQWQQASEIIESGEQCFVANIVLCEFVWVLRGKPYQFSREEISNAINLMLQCLTFEFENRSVIYQALQQFQQGKADFSDYLIGAIARQFQCSSTATFDRKLQNEKGFDVFE</sequence>
<dbReference type="InterPro" id="IPR029060">
    <property type="entry name" value="PIN-like_dom_sf"/>
</dbReference>
<evidence type="ECO:0000313" key="2">
    <source>
        <dbReference type="EMBL" id="ALF52345.1"/>
    </source>
</evidence>
<dbReference type="Gene3D" id="3.40.50.1010">
    <property type="entry name" value="5'-nuclease"/>
    <property type="match status" value="1"/>
</dbReference>
<evidence type="ECO:0000313" key="3">
    <source>
        <dbReference type="Proteomes" id="UP000062645"/>
    </source>
</evidence>
<dbReference type="KEGG" id="npz:ACX27_04945"/>
<evidence type="ECO:0000259" key="1">
    <source>
        <dbReference type="Pfam" id="PF01850"/>
    </source>
</evidence>
<dbReference type="Proteomes" id="UP000062645">
    <property type="component" value="Chromosome"/>
</dbReference>
<organism evidence="2 3">
    <name type="scientific">Nostoc piscinale CENA21</name>
    <dbReference type="NCBI Taxonomy" id="224013"/>
    <lineage>
        <taxon>Bacteria</taxon>
        <taxon>Bacillati</taxon>
        <taxon>Cyanobacteriota</taxon>
        <taxon>Cyanophyceae</taxon>
        <taxon>Nostocales</taxon>
        <taxon>Nostocaceae</taxon>
        <taxon>Nostoc</taxon>
    </lineage>
</organism>
<dbReference type="EMBL" id="CP012036">
    <property type="protein sequence ID" value="ALF52345.1"/>
    <property type="molecule type" value="Genomic_DNA"/>
</dbReference>
<dbReference type="STRING" id="224013.ACX27_04945"/>
<dbReference type="OrthoDB" id="32974at2"/>
<dbReference type="PANTHER" id="PTHR39664">
    <property type="match status" value="1"/>
</dbReference>
<keyword evidence="3" id="KW-1185">Reference proteome</keyword>
<dbReference type="CDD" id="cd18683">
    <property type="entry name" value="PIN_VapC-like"/>
    <property type="match status" value="1"/>
</dbReference>
<name>A0A0M4T092_9NOSO</name>
<protein>
    <submittedName>
        <fullName evidence="2">Twitching motility protein PilT</fullName>
    </submittedName>
</protein>
<dbReference type="InterPro" id="IPR002716">
    <property type="entry name" value="PIN_dom"/>
</dbReference>
<dbReference type="SUPFAM" id="SSF88723">
    <property type="entry name" value="PIN domain-like"/>
    <property type="match status" value="1"/>
</dbReference>
<proteinExistence type="predicted"/>
<reference evidence="2 3" key="2">
    <citation type="journal article" date="2016" name="Genome Announc.">
        <title>Draft Genome Sequence of the N2-Fixing Cyanobacterium Nostoc piscinale CENA21, Isolated from the Brazilian Amazon Floodplain.</title>
        <authorList>
            <person name="Leao T."/>
            <person name="Guimaraes P.I."/>
            <person name="de Melo A.G."/>
            <person name="Ramos R.T."/>
            <person name="Leao P.N."/>
            <person name="Silva A."/>
            <person name="Fiore M.F."/>
            <person name="Schneider M.P."/>
        </authorList>
    </citation>
    <scope>NUCLEOTIDE SEQUENCE [LARGE SCALE GENOMIC DNA]</scope>
    <source>
        <strain evidence="2 3">CENA21</strain>
    </source>
</reference>
<feature type="domain" description="PIN" evidence="1">
    <location>
        <begin position="4"/>
        <end position="122"/>
    </location>
</feature>
<accession>A0A0M4T092</accession>
<dbReference type="AlphaFoldDB" id="A0A0M4T092"/>
<dbReference type="Pfam" id="PF01850">
    <property type="entry name" value="PIN"/>
    <property type="match status" value="1"/>
</dbReference>
<dbReference type="PANTHER" id="PTHR39664:SF2">
    <property type="entry name" value="NUCLEIC ACID-BINDING PROTEIN, CONTAINING PIN DOMAIN-RELATED"/>
    <property type="match status" value="1"/>
</dbReference>
<dbReference type="PATRIC" id="fig|224013.5.peg.1191"/>
<reference evidence="3" key="1">
    <citation type="submission" date="2015-07" db="EMBL/GenBank/DDBJ databases">
        <title>Genome Of Nitrogen-Fixing Cyanobacterium Nostoc piscinale CENA21 From Solimoes/Amazon River Floodplain Sediments And Comparative Genomics To Uncover Biosynthetic Natural Products Potential.</title>
        <authorList>
            <person name="Leao T.F."/>
            <person name="Leao P.N."/>
            <person name="Guimaraes P.I."/>
            <person name="de Melo A.G.C."/>
            <person name="Ramos R.T.J."/>
            <person name="Silva A."/>
            <person name="Fiore M.F."/>
            <person name="Schneider M.P.C."/>
        </authorList>
    </citation>
    <scope>NUCLEOTIDE SEQUENCE [LARGE SCALE GENOMIC DNA]</scope>
    <source>
        <strain evidence="3">CENA21</strain>
    </source>
</reference>